<dbReference type="InterPro" id="IPR002694">
    <property type="entry name" value="Znf_CHC2"/>
</dbReference>
<evidence type="ECO:0000259" key="1">
    <source>
        <dbReference type="SMART" id="SM00400"/>
    </source>
</evidence>
<sequence length="298" mass="34440">MNCQQANQIDMVDYMATLGFKPEKIRQNNYWFLSPNHAEKTASFKVNRNKNIWYDHGTGQGGNLVDFAMLYFKCGLTDALSKIESGSIHQPDPIFQAHVTSQVDASNSIQIIRVDQSITDMFLLRYLNRRQIDKLVAAKFCKQVLYENAGKRFAAIGFKNNCGGYELRSENFKGSSAPKYVTWFNNVADNISVFEGFFDFLTWRSMQTPQLVKPTNILVLNSLSFFTRSLLLQEKYERIHLYLDNDAAGRKCVQAIEKRSQGKVIDESRSYKDYKDLNEWYVSKIQSQHQSQSRRIGR</sequence>
<dbReference type="Pfam" id="PF13155">
    <property type="entry name" value="Toprim_2"/>
    <property type="match status" value="1"/>
</dbReference>
<comment type="caution">
    <text evidence="2">The sequence shown here is derived from an EMBL/GenBank/DDBJ whole genome shotgun (WGS) entry which is preliminary data.</text>
</comment>
<protein>
    <submittedName>
        <fullName evidence="2">DNA primase</fullName>
    </submittedName>
</protein>
<dbReference type="Proteomes" id="UP000753802">
    <property type="component" value="Unassembled WGS sequence"/>
</dbReference>
<organism evidence="2 3">
    <name type="scientific">Sediminibacterium roseum</name>
    <dbReference type="NCBI Taxonomy" id="1978412"/>
    <lineage>
        <taxon>Bacteria</taxon>
        <taxon>Pseudomonadati</taxon>
        <taxon>Bacteroidota</taxon>
        <taxon>Chitinophagia</taxon>
        <taxon>Chitinophagales</taxon>
        <taxon>Chitinophagaceae</taxon>
        <taxon>Sediminibacterium</taxon>
    </lineage>
</organism>
<dbReference type="Gene3D" id="3.40.1360.10">
    <property type="match status" value="1"/>
</dbReference>
<dbReference type="SMART" id="SM00400">
    <property type="entry name" value="ZnF_CHCC"/>
    <property type="match status" value="1"/>
</dbReference>
<evidence type="ECO:0000313" key="3">
    <source>
        <dbReference type="Proteomes" id="UP000753802"/>
    </source>
</evidence>
<feature type="domain" description="Zinc finger CHC2-type" evidence="1">
    <location>
        <begin position="30"/>
        <end position="84"/>
    </location>
</feature>
<dbReference type="SUPFAM" id="SSF56731">
    <property type="entry name" value="DNA primase core"/>
    <property type="match status" value="1"/>
</dbReference>
<dbReference type="EMBL" id="JAACJS010000015">
    <property type="protein sequence ID" value="NCI52009.1"/>
    <property type="molecule type" value="Genomic_DNA"/>
</dbReference>
<dbReference type="InterPro" id="IPR036977">
    <property type="entry name" value="DNA_primase_Znf_CHC2"/>
</dbReference>
<dbReference type="Gene3D" id="3.90.580.10">
    <property type="entry name" value="Zinc finger, CHC2-type domain"/>
    <property type="match status" value="1"/>
</dbReference>
<proteinExistence type="predicted"/>
<evidence type="ECO:0000313" key="2">
    <source>
        <dbReference type="EMBL" id="NCI52009.1"/>
    </source>
</evidence>
<keyword evidence="3" id="KW-1185">Reference proteome</keyword>
<dbReference type="Pfam" id="PF01807">
    <property type="entry name" value="Zn_ribbon_DnaG"/>
    <property type="match status" value="1"/>
</dbReference>
<dbReference type="RefSeq" id="WP_161820269.1">
    <property type="nucleotide sequence ID" value="NZ_JAACJS010000015.1"/>
</dbReference>
<name>A0ABX0A0E7_9BACT</name>
<gene>
    <name evidence="2" type="ORF">GWC95_18945</name>
</gene>
<dbReference type="SUPFAM" id="SSF57783">
    <property type="entry name" value="Zinc beta-ribbon"/>
    <property type="match status" value="1"/>
</dbReference>
<accession>A0ABX0A0E7</accession>
<reference evidence="2 3" key="1">
    <citation type="submission" date="2020-01" db="EMBL/GenBank/DDBJ databases">
        <title>Genome analysis.</title>
        <authorList>
            <person name="Wu S."/>
            <person name="Wang G."/>
        </authorList>
    </citation>
    <scope>NUCLEOTIDE SEQUENCE [LARGE SCALE GENOMIC DNA]</scope>
    <source>
        <strain evidence="2 3">SYL130</strain>
    </source>
</reference>